<keyword evidence="2 5" id="KW-0812">Transmembrane</keyword>
<protein>
    <recommendedName>
        <fullName evidence="8">Bile acid:Na+ symporter, BASS family</fullName>
    </recommendedName>
</protein>
<evidence type="ECO:0000256" key="1">
    <source>
        <dbReference type="ARBA" id="ARBA00004141"/>
    </source>
</evidence>
<evidence type="ECO:0000256" key="3">
    <source>
        <dbReference type="ARBA" id="ARBA00022989"/>
    </source>
</evidence>
<dbReference type="PANTHER" id="PTHR10361:SF24">
    <property type="entry name" value="P3 PROTEIN"/>
    <property type="match status" value="1"/>
</dbReference>
<feature type="transmembrane region" description="Helical" evidence="5">
    <location>
        <begin position="12"/>
        <end position="35"/>
    </location>
</feature>
<comment type="subcellular location">
    <subcellularLocation>
        <location evidence="1">Membrane</location>
        <topology evidence="1">Multi-pass membrane protein</topology>
    </subcellularLocation>
</comment>
<dbReference type="EMBL" id="BMWS01000037">
    <property type="protein sequence ID" value="GGX33020.1"/>
    <property type="molecule type" value="Genomic_DNA"/>
</dbReference>
<dbReference type="InterPro" id="IPR004710">
    <property type="entry name" value="Bilac:Na_transpt"/>
</dbReference>
<gene>
    <name evidence="6" type="ORF">GCM10007384_37240</name>
</gene>
<comment type="caution">
    <text evidence="6">The sequence shown here is derived from an EMBL/GenBank/DDBJ whole genome shotgun (WGS) entry which is preliminary data.</text>
</comment>
<keyword evidence="3 5" id="KW-1133">Transmembrane helix</keyword>
<reference evidence="6 7" key="1">
    <citation type="journal article" date="2014" name="Int. J. Syst. Evol. Microbiol.">
        <title>Complete genome sequence of Corynebacterium casei LMG S-19264T (=DSM 44701T), isolated from a smear-ripened cheese.</title>
        <authorList>
            <consortium name="US DOE Joint Genome Institute (JGI-PGF)"/>
            <person name="Walter F."/>
            <person name="Albersmeier A."/>
            <person name="Kalinowski J."/>
            <person name="Ruckert C."/>
        </authorList>
    </citation>
    <scope>NUCLEOTIDE SEQUENCE [LARGE SCALE GENOMIC DNA]</scope>
    <source>
        <strain evidence="6 7">KCTC 12285</strain>
    </source>
</reference>
<sequence length="295" mass="31943">MLIQSELLKMDNISTIILAISLIIIMLGMGLSLVVDDFKRIFIYPKAILIGLINQILILPILGFALASIFPIQPEIAIGIMILSACPGGPTSNLISHLAKGDIALSVTLTALSSFVTILTIPFIINFALLHFLQQEQIIRLDVVSTIIQILVITIIPVSIGMLIRRYNESFAVKMAKPVRVASGLVIVLVILGITFKEKDNFASYFREAGLVALCLNIVTMAVGYYSAKLFKINNKRAISIAIESGVQNGTLAITIAVILLNNTSFAVAPAVYSLLMFFTGGIAVYFGIKKSKIS</sequence>
<dbReference type="Gene3D" id="1.20.1530.20">
    <property type="match status" value="1"/>
</dbReference>
<dbReference type="Pfam" id="PF01758">
    <property type="entry name" value="SBF"/>
    <property type="match status" value="1"/>
</dbReference>
<feature type="transmembrane region" description="Helical" evidence="5">
    <location>
        <begin position="238"/>
        <end position="261"/>
    </location>
</feature>
<dbReference type="InterPro" id="IPR038770">
    <property type="entry name" value="Na+/solute_symporter_sf"/>
</dbReference>
<proteinExistence type="predicted"/>
<accession>A0A918K108</accession>
<feature type="transmembrane region" description="Helical" evidence="5">
    <location>
        <begin position="179"/>
        <end position="197"/>
    </location>
</feature>
<evidence type="ECO:0000313" key="6">
    <source>
        <dbReference type="EMBL" id="GGX33020.1"/>
    </source>
</evidence>
<dbReference type="AlphaFoldDB" id="A0A918K108"/>
<feature type="transmembrane region" description="Helical" evidence="5">
    <location>
        <begin position="76"/>
        <end position="95"/>
    </location>
</feature>
<feature type="transmembrane region" description="Helical" evidence="5">
    <location>
        <begin position="47"/>
        <end position="70"/>
    </location>
</feature>
<feature type="transmembrane region" description="Helical" evidence="5">
    <location>
        <begin position="107"/>
        <end position="134"/>
    </location>
</feature>
<evidence type="ECO:0000256" key="4">
    <source>
        <dbReference type="ARBA" id="ARBA00023136"/>
    </source>
</evidence>
<keyword evidence="4 5" id="KW-0472">Membrane</keyword>
<dbReference type="Proteomes" id="UP000601108">
    <property type="component" value="Unassembled WGS sequence"/>
</dbReference>
<dbReference type="PANTHER" id="PTHR10361">
    <property type="entry name" value="SODIUM-BILE ACID COTRANSPORTER"/>
    <property type="match status" value="1"/>
</dbReference>
<feature type="transmembrane region" description="Helical" evidence="5">
    <location>
        <begin position="146"/>
        <end position="167"/>
    </location>
</feature>
<keyword evidence="7" id="KW-1185">Reference proteome</keyword>
<dbReference type="InterPro" id="IPR002657">
    <property type="entry name" value="BilAc:Na_symport/Acr3"/>
</dbReference>
<evidence type="ECO:0000256" key="2">
    <source>
        <dbReference type="ARBA" id="ARBA00022692"/>
    </source>
</evidence>
<evidence type="ECO:0000313" key="7">
    <source>
        <dbReference type="Proteomes" id="UP000601108"/>
    </source>
</evidence>
<evidence type="ECO:0008006" key="8">
    <source>
        <dbReference type="Google" id="ProtNLM"/>
    </source>
</evidence>
<name>A0A918K108_9FLAO</name>
<feature type="transmembrane region" description="Helical" evidence="5">
    <location>
        <begin position="209"/>
        <end position="226"/>
    </location>
</feature>
<evidence type="ECO:0000256" key="5">
    <source>
        <dbReference type="SAM" id="Phobius"/>
    </source>
</evidence>
<organism evidence="6 7">
    <name type="scientific">Aquimarina muelleri</name>
    <dbReference type="NCBI Taxonomy" id="279356"/>
    <lineage>
        <taxon>Bacteria</taxon>
        <taxon>Pseudomonadati</taxon>
        <taxon>Bacteroidota</taxon>
        <taxon>Flavobacteriia</taxon>
        <taxon>Flavobacteriales</taxon>
        <taxon>Flavobacteriaceae</taxon>
        <taxon>Aquimarina</taxon>
    </lineage>
</organism>
<dbReference type="GO" id="GO:0016020">
    <property type="term" value="C:membrane"/>
    <property type="evidence" value="ECO:0007669"/>
    <property type="project" value="UniProtKB-SubCell"/>
</dbReference>
<feature type="transmembrane region" description="Helical" evidence="5">
    <location>
        <begin position="267"/>
        <end position="289"/>
    </location>
</feature>